<proteinExistence type="predicted"/>
<reference evidence="1" key="2">
    <citation type="submission" date="2022-06" db="UniProtKB">
        <authorList>
            <consortium name="EnsemblMetazoa"/>
        </authorList>
    </citation>
    <scope>IDENTIFICATION</scope>
</reference>
<dbReference type="EnsemblMetazoa" id="OVOC9505.1">
    <property type="protein sequence ID" value="OVOC9505.1"/>
    <property type="gene ID" value="WBGene00246314"/>
</dbReference>
<dbReference type="AlphaFoldDB" id="A0A8R1U270"/>
<organism evidence="1 2">
    <name type="scientific">Onchocerca volvulus</name>
    <dbReference type="NCBI Taxonomy" id="6282"/>
    <lineage>
        <taxon>Eukaryota</taxon>
        <taxon>Metazoa</taxon>
        <taxon>Ecdysozoa</taxon>
        <taxon>Nematoda</taxon>
        <taxon>Chromadorea</taxon>
        <taxon>Rhabditida</taxon>
        <taxon>Spirurina</taxon>
        <taxon>Spiruromorpha</taxon>
        <taxon>Filarioidea</taxon>
        <taxon>Onchocercidae</taxon>
        <taxon>Onchocerca</taxon>
    </lineage>
</organism>
<dbReference type="Proteomes" id="UP000024404">
    <property type="component" value="Unassembled WGS sequence"/>
</dbReference>
<keyword evidence="2" id="KW-1185">Reference proteome</keyword>
<dbReference type="EnsemblMetazoa" id="OVOC9505.2">
    <property type="protein sequence ID" value="OVOC9505.2"/>
    <property type="gene ID" value="WBGene00246314"/>
</dbReference>
<evidence type="ECO:0000313" key="1">
    <source>
        <dbReference type="EnsemblMetazoa" id="OVOC9505.1"/>
    </source>
</evidence>
<protein>
    <submittedName>
        <fullName evidence="1">Uncharacterized protein</fullName>
    </submittedName>
</protein>
<evidence type="ECO:0000313" key="2">
    <source>
        <dbReference type="Proteomes" id="UP000024404"/>
    </source>
</evidence>
<dbReference type="OMA" id="CNTELSQ"/>
<reference evidence="2" key="1">
    <citation type="submission" date="2013-10" db="EMBL/GenBank/DDBJ databases">
        <title>Genome sequencing of Onchocerca volvulus.</title>
        <authorList>
            <person name="Cotton J."/>
            <person name="Tsai J."/>
            <person name="Stanley E."/>
            <person name="Tracey A."/>
            <person name="Holroyd N."/>
            <person name="Lustigman S."/>
            <person name="Berriman M."/>
        </authorList>
    </citation>
    <scope>NUCLEOTIDE SEQUENCE</scope>
</reference>
<dbReference type="EMBL" id="CMVM020000283">
    <property type="status" value="NOT_ANNOTATED_CDS"/>
    <property type="molecule type" value="Genomic_DNA"/>
</dbReference>
<accession>A0A8R1U270</accession>
<sequence>MSVRRKNTRVVTGVKSIGIKTVDEYFKQAIAPLAVSIEMRGVLESALVKWRNDCGIGPAGTIRQGLRLMLARTKTAALNVSPPNSPHKSHNSTELVNNTPSFAICSDEKTYPMIVTRGVFPAQLQKTFDSMSELLDICAKILVNTDPLLTKLEEATKRITECNDGLSQLCANAGLHGVKAARACENFAWNVRLLKTHLTLMNKTQTEANNIVTQVSCFVFFFNFSFYF</sequence>
<name>A0A8R1U270_ONCVO</name>